<gene>
    <name evidence="2" type="ORF">HYDPIDRAFT_31590</name>
</gene>
<feature type="transmembrane region" description="Helical" evidence="1">
    <location>
        <begin position="100"/>
        <end position="127"/>
    </location>
</feature>
<keyword evidence="1" id="KW-1133">Transmembrane helix</keyword>
<evidence type="ECO:0000313" key="2">
    <source>
        <dbReference type="EMBL" id="KIJ61078.1"/>
    </source>
</evidence>
<dbReference type="HOGENOM" id="CLU_1686841_0_0_1"/>
<name>A0A0C9W416_9AGAM</name>
<reference evidence="2 3" key="1">
    <citation type="submission" date="2014-04" db="EMBL/GenBank/DDBJ databases">
        <title>Evolutionary Origins and Diversification of the Mycorrhizal Mutualists.</title>
        <authorList>
            <consortium name="DOE Joint Genome Institute"/>
            <consortium name="Mycorrhizal Genomics Consortium"/>
            <person name="Kohler A."/>
            <person name="Kuo A."/>
            <person name="Nagy L.G."/>
            <person name="Floudas D."/>
            <person name="Copeland A."/>
            <person name="Barry K.W."/>
            <person name="Cichocki N."/>
            <person name="Veneault-Fourrey C."/>
            <person name="LaButti K."/>
            <person name="Lindquist E.A."/>
            <person name="Lipzen A."/>
            <person name="Lundell T."/>
            <person name="Morin E."/>
            <person name="Murat C."/>
            <person name="Riley R."/>
            <person name="Ohm R."/>
            <person name="Sun H."/>
            <person name="Tunlid A."/>
            <person name="Henrissat B."/>
            <person name="Grigoriev I.V."/>
            <person name="Hibbett D.S."/>
            <person name="Martin F."/>
        </authorList>
    </citation>
    <scope>NUCLEOTIDE SEQUENCE [LARGE SCALE GENOMIC DNA]</scope>
    <source>
        <strain evidence="2 3">MD-312</strain>
    </source>
</reference>
<dbReference type="AlphaFoldDB" id="A0A0C9W416"/>
<proteinExistence type="predicted"/>
<accession>A0A0C9W416</accession>
<keyword evidence="3" id="KW-1185">Reference proteome</keyword>
<sequence length="156" mass="16831">MSLRAAILYPVGAHCCSRTQYQSCFNISLARYNTFATLCTLSFLAMAETLHLRYGRLSPDQLRAHVHAIGHGTFAIVNAIPDLGVIIIRTVEIFATAESPAVAVCLTLLSALPAVVIPLVIHVVKLLKGWARKYRRKDSGGEEEGINGGTGENTPA</sequence>
<organism evidence="2 3">
    <name type="scientific">Hydnomerulius pinastri MD-312</name>
    <dbReference type="NCBI Taxonomy" id="994086"/>
    <lineage>
        <taxon>Eukaryota</taxon>
        <taxon>Fungi</taxon>
        <taxon>Dikarya</taxon>
        <taxon>Basidiomycota</taxon>
        <taxon>Agaricomycotina</taxon>
        <taxon>Agaricomycetes</taxon>
        <taxon>Agaricomycetidae</taxon>
        <taxon>Boletales</taxon>
        <taxon>Boletales incertae sedis</taxon>
        <taxon>Leucogyrophana</taxon>
    </lineage>
</organism>
<feature type="transmembrane region" description="Helical" evidence="1">
    <location>
        <begin position="66"/>
        <end position="88"/>
    </location>
</feature>
<feature type="transmembrane region" description="Helical" evidence="1">
    <location>
        <begin position="35"/>
        <end position="54"/>
    </location>
</feature>
<dbReference type="OrthoDB" id="2643663at2759"/>
<keyword evidence="1" id="KW-0472">Membrane</keyword>
<evidence type="ECO:0000256" key="1">
    <source>
        <dbReference type="SAM" id="Phobius"/>
    </source>
</evidence>
<dbReference type="EMBL" id="KN839865">
    <property type="protein sequence ID" value="KIJ61078.1"/>
    <property type="molecule type" value="Genomic_DNA"/>
</dbReference>
<evidence type="ECO:0000313" key="3">
    <source>
        <dbReference type="Proteomes" id="UP000053820"/>
    </source>
</evidence>
<dbReference type="Proteomes" id="UP000053820">
    <property type="component" value="Unassembled WGS sequence"/>
</dbReference>
<keyword evidence="1" id="KW-0812">Transmembrane</keyword>
<protein>
    <submittedName>
        <fullName evidence="2">Uncharacterized protein</fullName>
    </submittedName>
</protein>